<comment type="caution">
    <text evidence="2">The sequence shown here is derived from an EMBL/GenBank/DDBJ whole genome shotgun (WGS) entry which is preliminary data.</text>
</comment>
<feature type="non-terminal residue" evidence="2">
    <location>
        <position position="181"/>
    </location>
</feature>
<gene>
    <name evidence="2" type="ORF">PCOR1329_LOCUS17033</name>
</gene>
<name>A0ABN9R3Q2_9DINO</name>
<dbReference type="EMBL" id="CAUYUJ010005249">
    <property type="protein sequence ID" value="CAK0812897.1"/>
    <property type="molecule type" value="Genomic_DNA"/>
</dbReference>
<sequence length="181" mass="19912">FPLRTRDGRHLWRRHDAGAEAILAQESSSQVICAPRPWIAQGGRETLLRVRRMARSSSSSSSSSGERGKKDKKKKGKKEKKEKKDKKDKKGKKDKKDKKAASKEAQARSRAAAWECDRAEAKRLVKSLLELDAEVAEELGAVFEGLDSGALVRLECVADKQARKKLRHLLQAPGGAPSSGG</sequence>
<feature type="compositionally biased region" description="Basic residues" evidence="1">
    <location>
        <begin position="70"/>
        <end position="96"/>
    </location>
</feature>
<reference evidence="2" key="1">
    <citation type="submission" date="2023-10" db="EMBL/GenBank/DDBJ databases">
        <authorList>
            <person name="Chen Y."/>
            <person name="Shah S."/>
            <person name="Dougan E. K."/>
            <person name="Thang M."/>
            <person name="Chan C."/>
        </authorList>
    </citation>
    <scope>NUCLEOTIDE SEQUENCE [LARGE SCALE GENOMIC DNA]</scope>
</reference>
<feature type="non-terminal residue" evidence="2">
    <location>
        <position position="1"/>
    </location>
</feature>
<feature type="compositionally biased region" description="Low complexity" evidence="1">
    <location>
        <begin position="55"/>
        <end position="65"/>
    </location>
</feature>
<keyword evidence="3" id="KW-1185">Reference proteome</keyword>
<protein>
    <submittedName>
        <fullName evidence="2">Uncharacterized protein</fullName>
    </submittedName>
</protein>
<accession>A0ABN9R3Q2</accession>
<dbReference type="Proteomes" id="UP001189429">
    <property type="component" value="Unassembled WGS sequence"/>
</dbReference>
<proteinExistence type="predicted"/>
<evidence type="ECO:0000313" key="2">
    <source>
        <dbReference type="EMBL" id="CAK0812897.1"/>
    </source>
</evidence>
<organism evidence="2 3">
    <name type="scientific">Prorocentrum cordatum</name>
    <dbReference type="NCBI Taxonomy" id="2364126"/>
    <lineage>
        <taxon>Eukaryota</taxon>
        <taxon>Sar</taxon>
        <taxon>Alveolata</taxon>
        <taxon>Dinophyceae</taxon>
        <taxon>Prorocentrales</taxon>
        <taxon>Prorocentraceae</taxon>
        <taxon>Prorocentrum</taxon>
    </lineage>
</organism>
<evidence type="ECO:0000313" key="3">
    <source>
        <dbReference type="Proteomes" id="UP001189429"/>
    </source>
</evidence>
<feature type="compositionally biased region" description="Basic and acidic residues" evidence="1">
    <location>
        <begin position="97"/>
        <end position="107"/>
    </location>
</feature>
<feature type="region of interest" description="Disordered" evidence="1">
    <location>
        <begin position="44"/>
        <end position="115"/>
    </location>
</feature>
<evidence type="ECO:0000256" key="1">
    <source>
        <dbReference type="SAM" id="MobiDB-lite"/>
    </source>
</evidence>